<keyword evidence="7 9" id="KW-0924">Ammonia transport</keyword>
<dbReference type="InterPro" id="IPR024041">
    <property type="entry name" value="NH4_transpt_AmtB-like_dom"/>
</dbReference>
<dbReference type="InterPro" id="IPR018047">
    <property type="entry name" value="Ammonium_transpt_CS"/>
</dbReference>
<dbReference type="Pfam" id="PF00909">
    <property type="entry name" value="Ammonium_transp"/>
    <property type="match status" value="1"/>
</dbReference>
<dbReference type="SUPFAM" id="SSF111352">
    <property type="entry name" value="Ammonium transporter"/>
    <property type="match status" value="1"/>
</dbReference>
<evidence type="ECO:0000256" key="6">
    <source>
        <dbReference type="ARBA" id="ARBA00023136"/>
    </source>
</evidence>
<evidence type="ECO:0000256" key="9">
    <source>
        <dbReference type="RuleBase" id="RU362002"/>
    </source>
</evidence>
<dbReference type="InterPro" id="IPR001905">
    <property type="entry name" value="Ammonium_transpt"/>
</dbReference>
<name>A0ABT4QHZ5_9BACL</name>
<feature type="transmembrane region" description="Helical" evidence="9">
    <location>
        <begin position="351"/>
        <end position="373"/>
    </location>
</feature>
<dbReference type="Gene3D" id="1.10.3430.10">
    <property type="entry name" value="Ammonium transporter AmtB like domains"/>
    <property type="match status" value="1"/>
</dbReference>
<feature type="transmembrane region" description="Helical" evidence="9">
    <location>
        <begin position="312"/>
        <end position="331"/>
    </location>
</feature>
<sequence>MDTGDTTWMLISCAIVLFMFVPGLALFYGGMVSERNVISTMMYSLSSLLIVSVVWVLWGYTLAFGPDAGGWIGSLDYLGYSGVGQEAMAPLTIPHIIFSIFQLLFAGITVALISGAVAERVRLSAWVVFSVLWITFVYAPMAHWTWGGGWLSKLGGLDFAGGTVVHILSGVSALVAAMMIGRRKGFTNKTVPPHNVILFFIGGMSLWFGWFGFNGGSALASGGLATIAYATTHVAGAAGGIAWAAIEWARKKKPTLVGTVTGVIAGLVAITPGAGFVSVTSSLVIGFVASFVCYFGVNYLKTKFKYDDTLDVFGIHGLGGIWGAIATGIFASKEVNPAGNDGLIHGNANQVVIQLIDVLVAIVLAAVGTYLLLKIVSLFVPLRVEKDQEEVGLDISLHGELAYNSASVFAEVYASSAPPVVEKTPVNAPLPSNT</sequence>
<comment type="similarity">
    <text evidence="2 9">Belongs to the ammonia transporter channel (TC 1.A.11.2) family.</text>
</comment>
<dbReference type="PANTHER" id="PTHR43029">
    <property type="entry name" value="AMMONIUM TRANSPORTER MEP2"/>
    <property type="match status" value="1"/>
</dbReference>
<feature type="transmembrane region" description="Helical" evidence="9">
    <location>
        <begin position="256"/>
        <end position="277"/>
    </location>
</feature>
<feature type="transmembrane region" description="Helical" evidence="9">
    <location>
        <begin position="40"/>
        <end position="58"/>
    </location>
</feature>
<feature type="transmembrane region" description="Helical" evidence="9">
    <location>
        <begin position="193"/>
        <end position="213"/>
    </location>
</feature>
<feature type="domain" description="Ammonium transporter AmtB-like" evidence="10">
    <location>
        <begin position="8"/>
        <end position="403"/>
    </location>
</feature>
<feature type="transmembrane region" description="Helical" evidence="9">
    <location>
        <begin position="6"/>
        <end position="28"/>
    </location>
</feature>
<evidence type="ECO:0000256" key="8">
    <source>
        <dbReference type="ARBA" id="ARBA00050025"/>
    </source>
</evidence>
<evidence type="ECO:0000313" key="11">
    <source>
        <dbReference type="EMBL" id="MCZ8516511.1"/>
    </source>
</evidence>
<comment type="subcellular location">
    <subcellularLocation>
        <location evidence="9">Cell membrane</location>
        <topology evidence="9">Multi-pass membrane protein</topology>
    </subcellularLocation>
    <subcellularLocation>
        <location evidence="1">Membrane</location>
        <topology evidence="1">Multi-pass membrane protein</topology>
    </subcellularLocation>
</comment>
<dbReference type="PANTHER" id="PTHR43029:SF10">
    <property type="entry name" value="AMMONIUM TRANSPORTER MEP2"/>
    <property type="match status" value="1"/>
</dbReference>
<evidence type="ECO:0000313" key="12">
    <source>
        <dbReference type="Proteomes" id="UP001527882"/>
    </source>
</evidence>
<gene>
    <name evidence="11" type="ORF">O9H85_29810</name>
</gene>
<dbReference type="EMBL" id="JAQAGZ010000024">
    <property type="protein sequence ID" value="MCZ8516511.1"/>
    <property type="molecule type" value="Genomic_DNA"/>
</dbReference>
<feature type="transmembrane region" description="Helical" evidence="9">
    <location>
        <begin position="125"/>
        <end position="147"/>
    </location>
</feature>
<reference evidence="11 12" key="1">
    <citation type="submission" date="2022-12" db="EMBL/GenBank/DDBJ databases">
        <title>Draft genome sequence of Paenibacillus sp. dW9.</title>
        <authorList>
            <person name="Choi E.-W."/>
            <person name="Kim D.-U."/>
        </authorList>
    </citation>
    <scope>NUCLEOTIDE SEQUENCE [LARGE SCALE GENOMIC DNA]</scope>
    <source>
        <strain evidence="12">dW9</strain>
    </source>
</reference>
<evidence type="ECO:0000256" key="1">
    <source>
        <dbReference type="ARBA" id="ARBA00004141"/>
    </source>
</evidence>
<organism evidence="11 12">
    <name type="scientific">Paenibacillus gyeongsangnamensis</name>
    <dbReference type="NCBI Taxonomy" id="3388067"/>
    <lineage>
        <taxon>Bacteria</taxon>
        <taxon>Bacillati</taxon>
        <taxon>Bacillota</taxon>
        <taxon>Bacilli</taxon>
        <taxon>Bacillales</taxon>
        <taxon>Paenibacillaceae</taxon>
        <taxon>Paenibacillus</taxon>
    </lineage>
</organism>
<dbReference type="PROSITE" id="PS01219">
    <property type="entry name" value="AMMONIUM_TRANSP"/>
    <property type="match status" value="1"/>
</dbReference>
<feature type="transmembrane region" description="Helical" evidence="9">
    <location>
        <begin position="219"/>
        <end position="244"/>
    </location>
</feature>
<feature type="transmembrane region" description="Helical" evidence="9">
    <location>
        <begin position="159"/>
        <end position="181"/>
    </location>
</feature>
<comment type="caution">
    <text evidence="11">The sequence shown here is derived from an EMBL/GenBank/DDBJ whole genome shotgun (WGS) entry which is preliminary data.</text>
</comment>
<keyword evidence="3 9" id="KW-0813">Transport</keyword>
<evidence type="ECO:0000256" key="5">
    <source>
        <dbReference type="ARBA" id="ARBA00022989"/>
    </source>
</evidence>
<dbReference type="RefSeq" id="WP_269885093.1">
    <property type="nucleotide sequence ID" value="NZ_JAQAGZ010000024.1"/>
</dbReference>
<dbReference type="Proteomes" id="UP001527882">
    <property type="component" value="Unassembled WGS sequence"/>
</dbReference>
<proteinExistence type="inferred from homology"/>
<evidence type="ECO:0000256" key="4">
    <source>
        <dbReference type="ARBA" id="ARBA00022692"/>
    </source>
</evidence>
<evidence type="ECO:0000256" key="3">
    <source>
        <dbReference type="ARBA" id="ARBA00022448"/>
    </source>
</evidence>
<keyword evidence="4 9" id="KW-0812">Transmembrane</keyword>
<dbReference type="NCBIfam" id="TIGR00836">
    <property type="entry name" value="amt"/>
    <property type="match status" value="1"/>
</dbReference>
<dbReference type="InterPro" id="IPR029020">
    <property type="entry name" value="Ammonium/urea_transptr"/>
</dbReference>
<keyword evidence="6 9" id="KW-0472">Membrane</keyword>
<evidence type="ECO:0000256" key="2">
    <source>
        <dbReference type="ARBA" id="ARBA00005887"/>
    </source>
</evidence>
<evidence type="ECO:0000256" key="7">
    <source>
        <dbReference type="ARBA" id="ARBA00023177"/>
    </source>
</evidence>
<evidence type="ECO:0000259" key="10">
    <source>
        <dbReference type="Pfam" id="PF00909"/>
    </source>
</evidence>
<keyword evidence="5 9" id="KW-1133">Transmembrane helix</keyword>
<keyword evidence="12" id="KW-1185">Reference proteome</keyword>
<feature type="transmembrane region" description="Helical" evidence="9">
    <location>
        <begin position="96"/>
        <end position="118"/>
    </location>
</feature>
<protein>
    <recommendedName>
        <fullName evidence="8 9">Ammonium transporter</fullName>
    </recommendedName>
</protein>
<feature type="transmembrane region" description="Helical" evidence="9">
    <location>
        <begin position="283"/>
        <end position="300"/>
    </location>
</feature>
<accession>A0ABT4QHZ5</accession>